<organism evidence="8 9">
    <name type="scientific">Sinocyclocheilus rhinocerous</name>
    <dbReference type="NCBI Taxonomy" id="307959"/>
    <lineage>
        <taxon>Eukaryota</taxon>
        <taxon>Metazoa</taxon>
        <taxon>Chordata</taxon>
        <taxon>Craniata</taxon>
        <taxon>Vertebrata</taxon>
        <taxon>Euteleostomi</taxon>
        <taxon>Actinopterygii</taxon>
        <taxon>Neopterygii</taxon>
        <taxon>Teleostei</taxon>
        <taxon>Ostariophysi</taxon>
        <taxon>Cypriniformes</taxon>
        <taxon>Cyprinidae</taxon>
        <taxon>Cyprininae</taxon>
        <taxon>Sinocyclocheilus</taxon>
    </lineage>
</organism>
<keyword evidence="2 7" id="KW-0812">Transmembrane</keyword>
<feature type="transmembrane region" description="Helical" evidence="7">
    <location>
        <begin position="71"/>
        <end position="88"/>
    </location>
</feature>
<evidence type="ECO:0000313" key="9">
    <source>
        <dbReference type="Proteomes" id="UP000472270"/>
    </source>
</evidence>
<dbReference type="Proteomes" id="UP000472270">
    <property type="component" value="Unassembled WGS sequence"/>
</dbReference>
<dbReference type="PANTHER" id="PTHR17615">
    <property type="entry name" value="PROTEIN FAM189A"/>
    <property type="match status" value="1"/>
</dbReference>
<sequence length="195" mass="20967">MPSPSDSSSVASMSGSRALSGSRRGMSGRTSARVLLYLGLCHLALGAMVLAFSFTSLAFTSSPRVRQSCPFWAGFFVVASGVVGVISWRRPFTLVVSLFMLLSAVCVILSLAGSMLSCQNAQMVKSYVTCQVHSLLFSSLLFSSNQLISTLVLYQHTDCHSVRHQLKVGSLNSYRVFGMLIKSPNSNSKAKPIKG</sequence>
<comment type="subcellular location">
    <subcellularLocation>
        <location evidence="1">Membrane</location>
        <topology evidence="1">Multi-pass membrane protein</topology>
    </subcellularLocation>
</comment>
<keyword evidence="3 7" id="KW-1133">Transmembrane helix</keyword>
<evidence type="ECO:0000256" key="6">
    <source>
        <dbReference type="SAM" id="MobiDB-lite"/>
    </source>
</evidence>
<evidence type="ECO:0000256" key="3">
    <source>
        <dbReference type="ARBA" id="ARBA00022989"/>
    </source>
</evidence>
<dbReference type="InterPro" id="IPR007237">
    <property type="entry name" value="CD20-like"/>
</dbReference>
<keyword evidence="9" id="KW-1185">Reference proteome</keyword>
<protein>
    <submittedName>
        <fullName evidence="8">Si:dkey-7f3.9</fullName>
    </submittedName>
</protein>
<dbReference type="InterPro" id="IPR030431">
    <property type="entry name" value="ENTREP1-3"/>
</dbReference>
<evidence type="ECO:0000256" key="5">
    <source>
        <dbReference type="ARBA" id="ARBA00034309"/>
    </source>
</evidence>
<reference evidence="8" key="1">
    <citation type="submission" date="2025-08" db="UniProtKB">
        <authorList>
            <consortium name="Ensembl"/>
        </authorList>
    </citation>
    <scope>IDENTIFICATION</scope>
</reference>
<dbReference type="GO" id="GO:0016020">
    <property type="term" value="C:membrane"/>
    <property type="evidence" value="ECO:0007669"/>
    <property type="project" value="UniProtKB-SubCell"/>
</dbReference>
<evidence type="ECO:0000313" key="8">
    <source>
        <dbReference type="Ensembl" id="ENSSRHP00000015676.1"/>
    </source>
</evidence>
<keyword evidence="4 7" id="KW-0472">Membrane</keyword>
<feature type="transmembrane region" description="Helical" evidence="7">
    <location>
        <begin position="34"/>
        <end position="59"/>
    </location>
</feature>
<comment type="similarity">
    <text evidence="5">Belongs to the ENTREP family.</text>
</comment>
<dbReference type="AlphaFoldDB" id="A0A673GQC6"/>
<dbReference type="Ensembl" id="ENSSRHT00000016199.1">
    <property type="protein sequence ID" value="ENSSRHP00000015676.1"/>
    <property type="gene ID" value="ENSSRHG00000008693.1"/>
</dbReference>
<feature type="transmembrane region" description="Helical" evidence="7">
    <location>
        <begin position="94"/>
        <end position="116"/>
    </location>
</feature>
<feature type="region of interest" description="Disordered" evidence="6">
    <location>
        <begin position="1"/>
        <end position="25"/>
    </location>
</feature>
<dbReference type="PANTHER" id="PTHR17615:SF7">
    <property type="entry name" value="PROTEIN ENTREP3"/>
    <property type="match status" value="1"/>
</dbReference>
<dbReference type="Pfam" id="PF04103">
    <property type="entry name" value="CD20"/>
    <property type="match status" value="1"/>
</dbReference>
<proteinExistence type="inferred from homology"/>
<name>A0A673GQC6_9TELE</name>
<evidence type="ECO:0000256" key="2">
    <source>
        <dbReference type="ARBA" id="ARBA00022692"/>
    </source>
</evidence>
<evidence type="ECO:0000256" key="4">
    <source>
        <dbReference type="ARBA" id="ARBA00023136"/>
    </source>
</evidence>
<evidence type="ECO:0000256" key="7">
    <source>
        <dbReference type="SAM" id="Phobius"/>
    </source>
</evidence>
<accession>A0A673GQC6</accession>
<reference evidence="8" key="2">
    <citation type="submission" date="2025-09" db="UniProtKB">
        <authorList>
            <consortium name="Ensembl"/>
        </authorList>
    </citation>
    <scope>IDENTIFICATION</scope>
</reference>
<evidence type="ECO:0000256" key="1">
    <source>
        <dbReference type="ARBA" id="ARBA00004141"/>
    </source>
</evidence>